<dbReference type="CDD" id="cd01650">
    <property type="entry name" value="RT_nLTR_like"/>
    <property type="match status" value="1"/>
</dbReference>
<dbReference type="InterPro" id="IPR000477">
    <property type="entry name" value="RT_dom"/>
</dbReference>
<reference evidence="4 5" key="1">
    <citation type="submission" date="2021-06" db="EMBL/GenBank/DDBJ databases">
        <title>Caerostris darwini draft genome.</title>
        <authorList>
            <person name="Kono N."/>
            <person name="Arakawa K."/>
        </authorList>
    </citation>
    <scope>NUCLEOTIDE SEQUENCE [LARGE SCALE GENOMIC DNA]</scope>
</reference>
<evidence type="ECO:0000313" key="4">
    <source>
        <dbReference type="EMBL" id="GIY32327.1"/>
    </source>
</evidence>
<keyword evidence="1" id="KW-0862">Zinc</keyword>
<proteinExistence type="predicted"/>
<evidence type="ECO:0000313" key="5">
    <source>
        <dbReference type="Proteomes" id="UP001054837"/>
    </source>
</evidence>
<dbReference type="PROSITE" id="PS50157">
    <property type="entry name" value="ZINC_FINGER_C2H2_2"/>
    <property type="match status" value="3"/>
</dbReference>
<organism evidence="4 5">
    <name type="scientific">Caerostris darwini</name>
    <dbReference type="NCBI Taxonomy" id="1538125"/>
    <lineage>
        <taxon>Eukaryota</taxon>
        <taxon>Metazoa</taxon>
        <taxon>Ecdysozoa</taxon>
        <taxon>Arthropoda</taxon>
        <taxon>Chelicerata</taxon>
        <taxon>Arachnida</taxon>
        <taxon>Araneae</taxon>
        <taxon>Araneomorphae</taxon>
        <taxon>Entelegynae</taxon>
        <taxon>Araneoidea</taxon>
        <taxon>Araneidae</taxon>
        <taxon>Caerostris</taxon>
    </lineage>
</organism>
<dbReference type="PANTHER" id="PTHR19446">
    <property type="entry name" value="REVERSE TRANSCRIPTASES"/>
    <property type="match status" value="1"/>
</dbReference>
<feature type="domain" description="C2H2-type" evidence="3">
    <location>
        <begin position="196"/>
        <end position="223"/>
    </location>
</feature>
<comment type="caution">
    <text evidence="4">The sequence shown here is derived from an EMBL/GenBank/DDBJ whole genome shotgun (WGS) entry which is preliminary data.</text>
</comment>
<dbReference type="PROSITE" id="PS00028">
    <property type="entry name" value="ZINC_FINGER_C2H2_1"/>
    <property type="match status" value="3"/>
</dbReference>
<feature type="region of interest" description="Disordered" evidence="2">
    <location>
        <begin position="470"/>
        <end position="507"/>
    </location>
</feature>
<feature type="compositionally biased region" description="Polar residues" evidence="2">
    <location>
        <begin position="139"/>
        <end position="151"/>
    </location>
</feature>
<gene>
    <name evidence="4" type="ORF">CDAR_619801</name>
</gene>
<dbReference type="Pfam" id="PF00078">
    <property type="entry name" value="RVT_1"/>
    <property type="match status" value="1"/>
</dbReference>
<feature type="compositionally biased region" description="Basic residues" evidence="2">
    <location>
        <begin position="483"/>
        <end position="493"/>
    </location>
</feature>
<name>A0AAV4SJC7_9ARAC</name>
<feature type="domain" description="C2H2-type" evidence="3">
    <location>
        <begin position="444"/>
        <end position="471"/>
    </location>
</feature>
<dbReference type="GO" id="GO:0008270">
    <property type="term" value="F:zinc ion binding"/>
    <property type="evidence" value="ECO:0007669"/>
    <property type="project" value="UniProtKB-KW"/>
</dbReference>
<feature type="compositionally biased region" description="Polar residues" evidence="2">
    <location>
        <begin position="312"/>
        <end position="330"/>
    </location>
</feature>
<feature type="region of interest" description="Disordered" evidence="2">
    <location>
        <begin position="309"/>
        <end position="350"/>
    </location>
</feature>
<dbReference type="EMBL" id="BPLQ01007770">
    <property type="protein sequence ID" value="GIY32327.1"/>
    <property type="molecule type" value="Genomic_DNA"/>
</dbReference>
<evidence type="ECO:0000259" key="3">
    <source>
        <dbReference type="PROSITE" id="PS50157"/>
    </source>
</evidence>
<dbReference type="Proteomes" id="UP001054837">
    <property type="component" value="Unassembled WGS sequence"/>
</dbReference>
<dbReference type="InterPro" id="IPR013087">
    <property type="entry name" value="Znf_C2H2_type"/>
</dbReference>
<feature type="region of interest" description="Disordered" evidence="2">
    <location>
        <begin position="240"/>
        <end position="273"/>
    </location>
</feature>
<feature type="region of interest" description="Disordered" evidence="2">
    <location>
        <begin position="129"/>
        <end position="151"/>
    </location>
</feature>
<accession>A0AAV4SJC7</accession>
<dbReference type="AlphaFoldDB" id="A0AAV4SJC7"/>
<dbReference type="SMART" id="SM00355">
    <property type="entry name" value="ZnF_C2H2"/>
    <property type="match status" value="5"/>
</dbReference>
<evidence type="ECO:0000256" key="1">
    <source>
        <dbReference type="PROSITE-ProRule" id="PRU00042"/>
    </source>
</evidence>
<keyword evidence="1" id="KW-0479">Metal-binding</keyword>
<evidence type="ECO:0000256" key="2">
    <source>
        <dbReference type="SAM" id="MobiDB-lite"/>
    </source>
</evidence>
<feature type="domain" description="C2H2-type" evidence="3">
    <location>
        <begin position="40"/>
        <end position="67"/>
    </location>
</feature>
<keyword evidence="5" id="KW-1185">Reference proteome</keyword>
<protein>
    <submittedName>
        <fullName evidence="4">Retrovirus-related Pol polyprotein from type-1 retrotransposable element R2</fullName>
    </submittedName>
</protein>
<sequence length="848" mass="95669">MPSDLSPINPVGNVEMVLFPTDVEVRELFPESVKFDFVKLRCIQCLRHFSSVSGLELHMKDHHGINIHSTEDLIKTASPPSKVPLSPPELTQLRPAKSWASIAAKPTVTTSQPWSGRLIDLSSCDKPTPCRPVSHRPTRTSTVRGMNFSHPQNIAIPPSPKKTQKVSFKTRDEDLDEVSHIILMPAKPLTKRKKKFMCIFCDFSFETKKSREEHHVMHELEKEFNTLHGLVGNISSSNFDDFQLPKSPSRKPQVVSLKPRAEDPSLPGSSTSACQTHNPILRCQFCEKSGFQTRKALKYHLFRIHRQPMKKASQQMHPSQDQTAISPNHDASTHHDSSSPNLPKISVHPTSPINRQDARLSISFPIIGKLSCPEEGCAATFVSRSWTSMKGSVIKHLRFVHHFSIATCEFECGICHLKILCKPREHPCFAGDNNPIVIDVAQTLQCWFCSASFTSTLGLQNHVKSHKKAEAQAQLPALDIPPSRRRKRAKKARTSTPPASDDENQNITDTTQVLAQPIFDDSLTEDSPAPSDHEDEPLHHFKQIFDNILDCEPSDDSAELLSDTFSQIVAEVKNVVLPPSDRVSFLNSKALNIEDPQQCQKLYKRNRRRAIREIRGNTGERCMIPPPVIEEHFSNIWQEATSDHQFFSSEHQHRDEVLGNLLSVSEVSSAFRSWENTAPGPDRITYNHWRSLDPRALLLTKVFNYCIHLRRIPPSWKESTTILLPKNGDADCPSNWRPIALSNTAYKLFMKCLTARLQNWCTKYDILSPFQKGFTPFDGVMEHKIVLQRRIEKARAAKSNICLAFLDISNAFGSLPHSAIKDCLAAIGVGSNFLTYSWILIHIVPRAF</sequence>
<keyword evidence="1" id="KW-0863">Zinc-finger</keyword>